<dbReference type="Pfam" id="PF13458">
    <property type="entry name" value="Peripla_BP_6"/>
    <property type="match status" value="1"/>
</dbReference>
<dbReference type="GO" id="GO:0006865">
    <property type="term" value="P:amino acid transport"/>
    <property type="evidence" value="ECO:0007669"/>
    <property type="project" value="UniProtKB-KW"/>
</dbReference>
<dbReference type="InterPro" id="IPR028081">
    <property type="entry name" value="Leu-bd"/>
</dbReference>
<dbReference type="OrthoDB" id="26870at2"/>
<feature type="domain" description="Leucine-binding protein" evidence="6">
    <location>
        <begin position="35"/>
        <end position="367"/>
    </location>
</feature>
<dbReference type="PROSITE" id="PS51318">
    <property type="entry name" value="TAT"/>
    <property type="match status" value="1"/>
</dbReference>
<evidence type="ECO:0000259" key="6">
    <source>
        <dbReference type="Pfam" id="PF13458"/>
    </source>
</evidence>
<feature type="chain" id="PRO_5030036885" evidence="5">
    <location>
        <begin position="31"/>
        <end position="382"/>
    </location>
</feature>
<keyword evidence="2" id="KW-0813">Transport</keyword>
<dbReference type="InterPro" id="IPR000709">
    <property type="entry name" value="Leu_Ile_Val-bd"/>
</dbReference>
<dbReference type="SUPFAM" id="SSF53822">
    <property type="entry name" value="Periplasmic binding protein-like I"/>
    <property type="match status" value="1"/>
</dbReference>
<keyword evidence="4" id="KW-0029">Amino-acid transport</keyword>
<keyword evidence="8" id="KW-1185">Reference proteome</keyword>
<evidence type="ECO:0000256" key="5">
    <source>
        <dbReference type="SAM" id="SignalP"/>
    </source>
</evidence>
<sequence>MTHPTWTRRRALQSTAAAAAGSLAWGSSWAQDAKEIRIGQSCHLTGPLAPTLLLPLKGQQLAFDEVNKKGGIGGKPVRLITLDDAYDPKKAVENTAKLIDDEKCVALFGYASTANVAAVLPMLAEKKVPMIGAYGGSPVLRAKQHPYFFTTMASYRDEVVQMIRNLVTTLKTQIGVIYQNHAFGQLMLPVVEEVAKELGATIVGKQSLEVSGADAAASAQALAASKPQAVLLLAFGPSTVPMIKALRNYVGVPVYALSIANAKQLVAALGEDGRGMAYTQIIPYPWRQTSAVTRDFNAVMKTANIDVDYDHFYGYLNARVLLEGLKRAAANKALTSAGVTSGMESIGKFDMGGFPLNFGPTRHHGSNFVEITIVGPNGKYMR</sequence>
<organism evidence="7 8">
    <name type="scientific">Piscinibacter gummiphilus</name>
    <dbReference type="NCBI Taxonomy" id="946333"/>
    <lineage>
        <taxon>Bacteria</taxon>
        <taxon>Pseudomonadati</taxon>
        <taxon>Pseudomonadota</taxon>
        <taxon>Betaproteobacteria</taxon>
        <taxon>Burkholderiales</taxon>
        <taxon>Sphaerotilaceae</taxon>
        <taxon>Piscinibacter</taxon>
    </lineage>
</organism>
<dbReference type="CDD" id="cd06326">
    <property type="entry name" value="PBP1_ABC_ligand_binding-like"/>
    <property type="match status" value="1"/>
</dbReference>
<dbReference type="RefSeq" id="WP_099959921.1">
    <property type="nucleotide sequence ID" value="NZ_BSPR01000013.1"/>
</dbReference>
<evidence type="ECO:0000256" key="1">
    <source>
        <dbReference type="ARBA" id="ARBA00010062"/>
    </source>
</evidence>
<proteinExistence type="inferred from homology"/>
<dbReference type="Gene3D" id="3.40.50.2300">
    <property type="match status" value="2"/>
</dbReference>
<dbReference type="KEGG" id="rgu:A4W93_16175"/>
<dbReference type="PANTHER" id="PTHR47235">
    <property type="entry name" value="BLR6548 PROTEIN"/>
    <property type="match status" value="1"/>
</dbReference>
<dbReference type="PANTHER" id="PTHR47235:SF1">
    <property type="entry name" value="BLR6548 PROTEIN"/>
    <property type="match status" value="1"/>
</dbReference>
<evidence type="ECO:0000313" key="7">
    <source>
        <dbReference type="EMBL" id="ARN21312.1"/>
    </source>
</evidence>
<evidence type="ECO:0000256" key="3">
    <source>
        <dbReference type="ARBA" id="ARBA00022729"/>
    </source>
</evidence>
<reference evidence="7 8" key="1">
    <citation type="submission" date="2016-04" db="EMBL/GenBank/DDBJ databases">
        <title>Complete genome sequence of natural rubber-degrading, novel Gram-negative bacterium, Rhizobacter gummiphilus strain NS21.</title>
        <authorList>
            <person name="Tabata M."/>
            <person name="Kasai D."/>
            <person name="Fukuda M."/>
        </authorList>
    </citation>
    <scope>NUCLEOTIDE SEQUENCE [LARGE SCALE GENOMIC DNA]</scope>
    <source>
        <strain evidence="7 8">NS21</strain>
    </source>
</reference>
<evidence type="ECO:0000256" key="2">
    <source>
        <dbReference type="ARBA" id="ARBA00022448"/>
    </source>
</evidence>
<dbReference type="EMBL" id="CP015118">
    <property type="protein sequence ID" value="ARN21312.1"/>
    <property type="molecule type" value="Genomic_DNA"/>
</dbReference>
<dbReference type="PRINTS" id="PR00337">
    <property type="entry name" value="LEUILEVALBP"/>
</dbReference>
<protein>
    <submittedName>
        <fullName evidence="7">ABC transporter substrate-binding protein</fullName>
    </submittedName>
</protein>
<dbReference type="AlphaFoldDB" id="A0A1W6LAN9"/>
<evidence type="ECO:0000256" key="4">
    <source>
        <dbReference type="ARBA" id="ARBA00022970"/>
    </source>
</evidence>
<evidence type="ECO:0000313" key="8">
    <source>
        <dbReference type="Proteomes" id="UP000193427"/>
    </source>
</evidence>
<accession>A0A1W6LAN9</accession>
<gene>
    <name evidence="7" type="ORF">A4W93_16175</name>
</gene>
<dbReference type="STRING" id="946333.A4W93_16175"/>
<dbReference type="InterPro" id="IPR006311">
    <property type="entry name" value="TAT_signal"/>
</dbReference>
<name>A0A1W6LAN9_9BURK</name>
<comment type="similarity">
    <text evidence="1">Belongs to the leucine-binding protein family.</text>
</comment>
<dbReference type="Proteomes" id="UP000193427">
    <property type="component" value="Chromosome"/>
</dbReference>
<feature type="signal peptide" evidence="5">
    <location>
        <begin position="1"/>
        <end position="30"/>
    </location>
</feature>
<dbReference type="InterPro" id="IPR028082">
    <property type="entry name" value="Peripla_BP_I"/>
</dbReference>
<keyword evidence="3 5" id="KW-0732">Signal</keyword>